<gene>
    <name evidence="1" type="ORF">OV079_41805</name>
</gene>
<dbReference type="PANTHER" id="PTHR33745:SF1">
    <property type="entry name" value="RSBT ANTAGONIST PROTEIN RSBS"/>
    <property type="match status" value="1"/>
</dbReference>
<accession>A0A9X3F5I3</accession>
<dbReference type="PANTHER" id="PTHR33745">
    <property type="entry name" value="RSBT ANTAGONIST PROTEIN RSBS-RELATED"/>
    <property type="match status" value="1"/>
</dbReference>
<dbReference type="Gene3D" id="3.30.750.24">
    <property type="entry name" value="STAS domain"/>
    <property type="match status" value="1"/>
</dbReference>
<dbReference type="InterPro" id="IPR036513">
    <property type="entry name" value="STAS_dom_sf"/>
</dbReference>
<name>A0A9X3F5I3_9BACT</name>
<evidence type="ECO:0000313" key="1">
    <source>
        <dbReference type="EMBL" id="MCY1011973.1"/>
    </source>
</evidence>
<dbReference type="RefSeq" id="WP_267775293.1">
    <property type="nucleotide sequence ID" value="NZ_JAPNKE010000002.1"/>
</dbReference>
<protein>
    <recommendedName>
        <fullName evidence="3">STAS domain-containing protein</fullName>
    </recommendedName>
</protein>
<dbReference type="EMBL" id="JAPNKE010000002">
    <property type="protein sequence ID" value="MCY1011973.1"/>
    <property type="molecule type" value="Genomic_DNA"/>
</dbReference>
<evidence type="ECO:0000313" key="2">
    <source>
        <dbReference type="Proteomes" id="UP001150924"/>
    </source>
</evidence>
<dbReference type="InterPro" id="IPR051932">
    <property type="entry name" value="Bact_StressResp_Reg"/>
</dbReference>
<reference evidence="1" key="1">
    <citation type="submission" date="2022-11" db="EMBL/GenBank/DDBJ databases">
        <title>Minimal conservation of predation-associated metabolite biosynthetic gene clusters underscores biosynthetic potential of Myxococcota including descriptions for ten novel species: Archangium lansinium sp. nov., Myxococcus landrumus sp. nov., Nannocystis bai.</title>
        <authorList>
            <person name="Ahearne A."/>
            <person name="Stevens C."/>
            <person name="Phillips K."/>
        </authorList>
    </citation>
    <scope>NUCLEOTIDE SEQUENCE</scope>
    <source>
        <strain evidence="1">Na p29</strain>
    </source>
</reference>
<keyword evidence="2" id="KW-1185">Reference proteome</keyword>
<proteinExistence type="predicted"/>
<dbReference type="Proteomes" id="UP001150924">
    <property type="component" value="Unassembled WGS sequence"/>
</dbReference>
<comment type="caution">
    <text evidence="1">The sequence shown here is derived from an EMBL/GenBank/DDBJ whole genome shotgun (WGS) entry which is preliminary data.</text>
</comment>
<sequence length="125" mass="12930">MRARPPATTRLVGATTAGEIDHERMPTVGVVDQERAAAISSRTLEEVTATDDARTAAHVVALARATRLLGARCIVCGLQPAVAGVMVSLGLESTALAATRDMAGALAEILRAWTASRAQSRPPSA</sequence>
<evidence type="ECO:0008006" key="3">
    <source>
        <dbReference type="Google" id="ProtNLM"/>
    </source>
</evidence>
<organism evidence="1 2">
    <name type="scientific">Nannocystis pusilla</name>
    <dbReference type="NCBI Taxonomy" id="889268"/>
    <lineage>
        <taxon>Bacteria</taxon>
        <taxon>Pseudomonadati</taxon>
        <taxon>Myxococcota</taxon>
        <taxon>Polyangia</taxon>
        <taxon>Nannocystales</taxon>
        <taxon>Nannocystaceae</taxon>
        <taxon>Nannocystis</taxon>
    </lineage>
</organism>
<dbReference type="AlphaFoldDB" id="A0A9X3F5I3"/>